<name>A0AC60PAT9_IXOPE</name>
<evidence type="ECO:0000313" key="1">
    <source>
        <dbReference type="EMBL" id="KAG0416625.1"/>
    </source>
</evidence>
<dbReference type="EMBL" id="JABSTQ010010935">
    <property type="protein sequence ID" value="KAG0416625.1"/>
    <property type="molecule type" value="Genomic_DNA"/>
</dbReference>
<reference evidence="1 2" key="1">
    <citation type="journal article" date="2020" name="Cell">
        <title>Large-Scale Comparative Analyses of Tick Genomes Elucidate Their Genetic Diversity and Vector Capacities.</title>
        <authorList>
            <consortium name="Tick Genome and Microbiome Consortium (TIGMIC)"/>
            <person name="Jia N."/>
            <person name="Wang J."/>
            <person name="Shi W."/>
            <person name="Du L."/>
            <person name="Sun Y."/>
            <person name="Zhan W."/>
            <person name="Jiang J.F."/>
            <person name="Wang Q."/>
            <person name="Zhang B."/>
            <person name="Ji P."/>
            <person name="Bell-Sakyi L."/>
            <person name="Cui X.M."/>
            <person name="Yuan T.T."/>
            <person name="Jiang B.G."/>
            <person name="Yang W.F."/>
            <person name="Lam T.T."/>
            <person name="Chang Q.C."/>
            <person name="Ding S.J."/>
            <person name="Wang X.J."/>
            <person name="Zhu J.G."/>
            <person name="Ruan X.D."/>
            <person name="Zhao L."/>
            <person name="Wei J.T."/>
            <person name="Ye R.Z."/>
            <person name="Que T.C."/>
            <person name="Du C.H."/>
            <person name="Zhou Y.H."/>
            <person name="Cheng J.X."/>
            <person name="Dai P.F."/>
            <person name="Guo W.B."/>
            <person name="Han X.H."/>
            <person name="Huang E.J."/>
            <person name="Li L.F."/>
            <person name="Wei W."/>
            <person name="Gao Y.C."/>
            <person name="Liu J.Z."/>
            <person name="Shao H.Z."/>
            <person name="Wang X."/>
            <person name="Wang C.C."/>
            <person name="Yang T.C."/>
            <person name="Huo Q.B."/>
            <person name="Li W."/>
            <person name="Chen H.Y."/>
            <person name="Chen S.E."/>
            <person name="Zhou L.G."/>
            <person name="Ni X.B."/>
            <person name="Tian J.H."/>
            <person name="Sheng Y."/>
            <person name="Liu T."/>
            <person name="Pan Y.S."/>
            <person name="Xia L.Y."/>
            <person name="Li J."/>
            <person name="Zhao F."/>
            <person name="Cao W.C."/>
        </authorList>
    </citation>
    <scope>NUCLEOTIDE SEQUENCE [LARGE SCALE GENOMIC DNA]</scope>
    <source>
        <strain evidence="1">Iper-2018</strain>
    </source>
</reference>
<keyword evidence="2" id="KW-1185">Reference proteome</keyword>
<comment type="caution">
    <text evidence="1">The sequence shown here is derived from an EMBL/GenBank/DDBJ whole genome shotgun (WGS) entry which is preliminary data.</text>
</comment>
<evidence type="ECO:0000313" key="2">
    <source>
        <dbReference type="Proteomes" id="UP000805193"/>
    </source>
</evidence>
<gene>
    <name evidence="1" type="ORF">HPB47_006259</name>
</gene>
<sequence length="889" mass="99516">FNLDIPDIPEITEEVRRALGSQIPEAGGPSLCTEISLQTVEGDSLVLETWQLSGSEACDASVRVIYTVYNRMSLLLKSLVAVTRVTPAYKLSLRQGPDSYVVCYRVYMGEPQEQQLGEGSQKVQVGQVGTPTGTLSLRVHYRTKLTISPQRAMSQGNPMMLKSDYFKPDLSPKGLRALARRGSDMMADGTRRSDKDSSASGEAAKRQCTTAGHNGCSNGHGGLEEGFVELHQGAFAPARRDSGAGEGQCELPEPAFMSLLSQEPPGGDPPEADEEDCDGELGETLVEPKEVLLPADDFVLVELKPPFAEDGDPGSDLGAFFQECQSAPMLQSYSYEPTLEEQVNEINATLAALEASLPELDEFVESICRSDSLKMVKYTQFANESTEQLAAAAANSMTAGEDVPEAVTVEKAHQLNASAFDTSTEKPTRNVALRRFVQHLGFRLFSFLLIIIDIIVLIADVSQPGKPSEVERAYDIVALCFVCFFVFEILLRMYSQGGSEFLRHWYNAVDFVVVLLSFIATVAYASVEISGYYKLVVIGRVVRVVSLVRICTEKKNLTRGARLMVSENKRRYQKDGFDLDLVYVTDRIIAMSYPSSGKMSWYRNPIQEVERFFETKHSGHYRIYNMCSERTYDNSHFKGCIERYLIDDHNVPLLKDAVQFVAKAQEFLNEDPENVVAIHCKGGKGRTGTMICMLLVHNGLFESAEASLEYFGNVRTDKTVGTKFQGVETPSQNRYVEYFEEVKEKHNGQVPEEIPQKVSEIRIYKLSGLGRGTGTDFSCEVFEGRTKVFEMDFGRQMNCQANYRSEADVLEVIPINFPVVRGDVKFRFWCQSSSVPRGYEDCPFYFWFHTSFIRDKSLFLKRDVLDNPHKQKTWTTYHADFAVELLFAP</sequence>
<organism evidence="1 2">
    <name type="scientific">Ixodes persulcatus</name>
    <name type="common">Taiga tick</name>
    <dbReference type="NCBI Taxonomy" id="34615"/>
    <lineage>
        <taxon>Eukaryota</taxon>
        <taxon>Metazoa</taxon>
        <taxon>Ecdysozoa</taxon>
        <taxon>Arthropoda</taxon>
        <taxon>Chelicerata</taxon>
        <taxon>Arachnida</taxon>
        <taxon>Acari</taxon>
        <taxon>Parasitiformes</taxon>
        <taxon>Ixodida</taxon>
        <taxon>Ixodoidea</taxon>
        <taxon>Ixodidae</taxon>
        <taxon>Ixodinae</taxon>
        <taxon>Ixodes</taxon>
    </lineage>
</organism>
<dbReference type="Proteomes" id="UP000805193">
    <property type="component" value="Unassembled WGS sequence"/>
</dbReference>
<feature type="non-terminal residue" evidence="1">
    <location>
        <position position="1"/>
    </location>
</feature>
<protein>
    <submittedName>
        <fullName evidence="1">Uncharacterized protein</fullName>
    </submittedName>
</protein>
<proteinExistence type="predicted"/>
<accession>A0AC60PAT9</accession>